<sequence length="225" mass="27173">MVSRNGSPMNRSRSPLSHCSRYSRSPLNRRHFDRRSYDRYSRSPGRDIRYDRYSRSPGRDIRYYRYSRSPRRDTRYDRYYSPKRSYGSNRYEEQRSPTRYDNQRSDGYKKRRFNDGRENPEVSNCLGVFGMSTRTNEKDIRRIFEKYGPVNDIQIVYDRHTKLSRGYAFVYFERTADATKAKEDMKGQLIDNIQVRIDYSVTKKGRNNERVVSNYSPGRRFRSRS</sequence>
<accession>A0AC35UGE5</accession>
<dbReference type="WBParaSite" id="RSKR_0001132000.1">
    <property type="protein sequence ID" value="RSKR_0001132000.1"/>
    <property type="gene ID" value="RSKR_0001132000"/>
</dbReference>
<reference evidence="2" key="1">
    <citation type="submission" date="2016-11" db="UniProtKB">
        <authorList>
            <consortium name="WormBaseParasite"/>
        </authorList>
    </citation>
    <scope>IDENTIFICATION</scope>
    <source>
        <strain evidence="2">KR3021</strain>
    </source>
</reference>
<protein>
    <submittedName>
        <fullName evidence="2">RRM domain-containing protein</fullName>
    </submittedName>
</protein>
<organism evidence="1 2">
    <name type="scientific">Rhabditophanes sp. KR3021</name>
    <dbReference type="NCBI Taxonomy" id="114890"/>
    <lineage>
        <taxon>Eukaryota</taxon>
        <taxon>Metazoa</taxon>
        <taxon>Ecdysozoa</taxon>
        <taxon>Nematoda</taxon>
        <taxon>Chromadorea</taxon>
        <taxon>Rhabditida</taxon>
        <taxon>Tylenchina</taxon>
        <taxon>Panagrolaimomorpha</taxon>
        <taxon>Strongyloidoidea</taxon>
        <taxon>Alloionematidae</taxon>
        <taxon>Rhabditophanes</taxon>
    </lineage>
</organism>
<proteinExistence type="predicted"/>
<evidence type="ECO:0000313" key="2">
    <source>
        <dbReference type="WBParaSite" id="RSKR_0001132000.1"/>
    </source>
</evidence>
<dbReference type="Proteomes" id="UP000095286">
    <property type="component" value="Unplaced"/>
</dbReference>
<name>A0AC35UGE5_9BILA</name>
<evidence type="ECO:0000313" key="1">
    <source>
        <dbReference type="Proteomes" id="UP000095286"/>
    </source>
</evidence>